<accession>A0A8K1C7R1</accession>
<feature type="domain" description="Thioredoxin" evidence="5">
    <location>
        <begin position="383"/>
        <end position="530"/>
    </location>
</feature>
<dbReference type="InterPro" id="IPR052250">
    <property type="entry name" value="PDI_TMX3"/>
</dbReference>
<name>A0A8K1C7R1_PYTOL</name>
<dbReference type="Gene3D" id="3.40.30.10">
    <property type="entry name" value="Glutaredoxin"/>
    <property type="match status" value="3"/>
</dbReference>
<dbReference type="EMBL" id="SPLM01000113">
    <property type="protein sequence ID" value="TMW58000.1"/>
    <property type="molecule type" value="Genomic_DNA"/>
</dbReference>
<dbReference type="OrthoDB" id="10610729at2759"/>
<dbReference type="PROSITE" id="PS51352">
    <property type="entry name" value="THIOREDOXIN_2"/>
    <property type="match status" value="1"/>
</dbReference>
<evidence type="ECO:0000313" key="6">
    <source>
        <dbReference type="EMBL" id="TMW58000.1"/>
    </source>
</evidence>
<proteinExistence type="predicted"/>
<reference evidence="6" key="1">
    <citation type="submission" date="2019-03" db="EMBL/GenBank/DDBJ databases">
        <title>Long read genome sequence of the mycoparasitic Pythium oligandrum ATCC 38472 isolated from sugarbeet rhizosphere.</title>
        <authorList>
            <person name="Gaulin E."/>
        </authorList>
    </citation>
    <scope>NUCLEOTIDE SEQUENCE</scope>
    <source>
        <strain evidence="6">ATCC 38472_TT</strain>
    </source>
</reference>
<evidence type="ECO:0000256" key="4">
    <source>
        <dbReference type="ARBA" id="ARBA00023136"/>
    </source>
</evidence>
<comment type="subcellular location">
    <subcellularLocation>
        <location evidence="1">Membrane</location>
        <topology evidence="1">Single-pass membrane protein</topology>
    </subcellularLocation>
</comment>
<keyword evidence="4" id="KW-0472">Membrane</keyword>
<dbReference type="AlphaFoldDB" id="A0A8K1C7R1"/>
<sequence length="530" mass="60045">MSTRAGSTTFFQRFADAVSTLRAAHWNITAHMQFARFDVEQPVMPIPAELRSLGIPVIARFQCAPFMSADTTATTLPSNCSIANSNIEVYTGGRSSIEIQRYMLALPPREVLVMNSRAEVAEVVKSKPFVVLFVVGDEESQAFSDCQALAKLDIDTNPYLAVTAETLRADHSFEMFTPSSVPSMLLFREQGTRRLEFDKVWSRGELTRFIQRNRYYLLATYSPSESNYFFDRTATAHVLLFSEPKSSYHEALLAQVEDIAQSYYTAETNPSRIILRFVVVSDEEKTLRNAFVITDEQLPAVVVMDNVTTVPMRLDAMGEELVWEIKLRAFGWTLSYFLHDRFPPFMTGGVDDDGEPIVVTTPKAWWDYSDLFEEDLTVSSTTVTFTSPRPLVALDTTELGGNWMERALLETNPMAIDELSDITELVARWDNPENDERVLVLFYSPRCGACQDAMTVLEELLDTPPSRGFRLDRIVKIDVETVDLQDLRGEITLRLLPSVQLFLPMHQVVEYPSRVLRLDDLVEFLGLHTS</sequence>
<comment type="caution">
    <text evidence="6">The sequence shown here is derived from an EMBL/GenBank/DDBJ whole genome shotgun (WGS) entry which is preliminary data.</text>
</comment>
<evidence type="ECO:0000256" key="3">
    <source>
        <dbReference type="ARBA" id="ARBA00022989"/>
    </source>
</evidence>
<dbReference type="PANTHER" id="PTHR46426">
    <property type="entry name" value="PROTEIN DISULFIDE-ISOMERASE TMX3"/>
    <property type="match status" value="1"/>
</dbReference>
<evidence type="ECO:0000256" key="2">
    <source>
        <dbReference type="ARBA" id="ARBA00022692"/>
    </source>
</evidence>
<dbReference type="InterPro" id="IPR036249">
    <property type="entry name" value="Thioredoxin-like_sf"/>
</dbReference>
<dbReference type="CDD" id="cd02961">
    <property type="entry name" value="PDI_a_family"/>
    <property type="match status" value="1"/>
</dbReference>
<evidence type="ECO:0000313" key="7">
    <source>
        <dbReference type="Proteomes" id="UP000794436"/>
    </source>
</evidence>
<dbReference type="Pfam" id="PF13848">
    <property type="entry name" value="Thioredoxin_6"/>
    <property type="match status" value="1"/>
</dbReference>
<evidence type="ECO:0000259" key="5">
    <source>
        <dbReference type="PROSITE" id="PS51352"/>
    </source>
</evidence>
<keyword evidence="2" id="KW-0812">Transmembrane</keyword>
<keyword evidence="3" id="KW-1133">Transmembrane helix</keyword>
<dbReference type="Proteomes" id="UP000794436">
    <property type="component" value="Unassembled WGS sequence"/>
</dbReference>
<dbReference type="GO" id="GO:0016020">
    <property type="term" value="C:membrane"/>
    <property type="evidence" value="ECO:0007669"/>
    <property type="project" value="UniProtKB-SubCell"/>
</dbReference>
<dbReference type="PANTHER" id="PTHR46426:SF1">
    <property type="entry name" value="PROTEIN DISULFIDE-ISOMERASE TMX3"/>
    <property type="match status" value="1"/>
</dbReference>
<organism evidence="6 7">
    <name type="scientific">Pythium oligandrum</name>
    <name type="common">Mycoparasitic fungus</name>
    <dbReference type="NCBI Taxonomy" id="41045"/>
    <lineage>
        <taxon>Eukaryota</taxon>
        <taxon>Sar</taxon>
        <taxon>Stramenopiles</taxon>
        <taxon>Oomycota</taxon>
        <taxon>Peronosporomycetes</taxon>
        <taxon>Pythiales</taxon>
        <taxon>Pythiaceae</taxon>
        <taxon>Pythium</taxon>
    </lineage>
</organism>
<keyword evidence="7" id="KW-1185">Reference proteome</keyword>
<evidence type="ECO:0000256" key="1">
    <source>
        <dbReference type="ARBA" id="ARBA00004167"/>
    </source>
</evidence>
<gene>
    <name evidence="6" type="ORF">Poli38472_013474</name>
</gene>
<dbReference type="InterPro" id="IPR013766">
    <property type="entry name" value="Thioredoxin_domain"/>
</dbReference>
<dbReference type="GO" id="GO:0005783">
    <property type="term" value="C:endoplasmic reticulum"/>
    <property type="evidence" value="ECO:0007669"/>
    <property type="project" value="TreeGrafter"/>
</dbReference>
<protein>
    <recommendedName>
        <fullName evidence="5">Thioredoxin domain-containing protein</fullName>
    </recommendedName>
</protein>
<dbReference type="SUPFAM" id="SSF52833">
    <property type="entry name" value="Thioredoxin-like"/>
    <property type="match status" value="1"/>
</dbReference>